<dbReference type="InterPro" id="IPR002110">
    <property type="entry name" value="Ankyrin_rpt"/>
</dbReference>
<dbReference type="Gene3D" id="1.25.40.20">
    <property type="entry name" value="Ankyrin repeat-containing domain"/>
    <property type="match status" value="2"/>
</dbReference>
<dbReference type="EMBL" id="JADXDR010000050">
    <property type="protein sequence ID" value="KAI7842636.1"/>
    <property type="molecule type" value="Genomic_DNA"/>
</dbReference>
<evidence type="ECO:0000256" key="1">
    <source>
        <dbReference type="PROSITE-ProRule" id="PRU00023"/>
    </source>
</evidence>
<dbReference type="PROSITE" id="PS50088">
    <property type="entry name" value="ANK_REPEAT"/>
    <property type="match status" value="1"/>
</dbReference>
<name>A0AAD5DT15_9CHLO</name>
<evidence type="ECO:0000313" key="3">
    <source>
        <dbReference type="Proteomes" id="UP001205105"/>
    </source>
</evidence>
<proteinExistence type="predicted"/>
<dbReference type="Proteomes" id="UP001205105">
    <property type="component" value="Unassembled WGS sequence"/>
</dbReference>
<feature type="repeat" description="ANK" evidence="1">
    <location>
        <begin position="255"/>
        <end position="288"/>
    </location>
</feature>
<dbReference type="InterPro" id="IPR036770">
    <property type="entry name" value="Ankyrin_rpt-contain_sf"/>
</dbReference>
<keyword evidence="3" id="KW-1185">Reference proteome</keyword>
<reference evidence="2" key="1">
    <citation type="submission" date="2020-11" db="EMBL/GenBank/DDBJ databases">
        <title>Chlorella ohadii genome sequencing and assembly.</title>
        <authorList>
            <person name="Murik O."/>
            <person name="Treves H."/>
            <person name="Kedem I."/>
            <person name="Shotland Y."/>
            <person name="Kaplan A."/>
        </authorList>
    </citation>
    <scope>NUCLEOTIDE SEQUENCE</scope>
    <source>
        <strain evidence="2">1</strain>
    </source>
</reference>
<comment type="caution">
    <text evidence="2">The sequence shown here is derived from an EMBL/GenBank/DDBJ whole genome shotgun (WGS) entry which is preliminary data.</text>
</comment>
<dbReference type="Pfam" id="PF00023">
    <property type="entry name" value="Ank"/>
    <property type="match status" value="1"/>
</dbReference>
<dbReference type="Pfam" id="PF12796">
    <property type="entry name" value="Ank_2"/>
    <property type="match status" value="1"/>
</dbReference>
<keyword evidence="1" id="KW-0040">ANK repeat</keyword>
<sequence length="357" mass="36409">MGQREQRALHRAAAKAELGKVRRLLEREPALAATIDAQLRTALHRVAAGTSMPTSRQAIAAMLLAAAPQTAAAIDHMGTTALHAAAGANALGLVRQLLSAAPAAATMPDFLGRLPIHMAAARPGGAATVAALLAVAPWTAMATTQCNATPLFEAAQADEESALLLLAEAPAAAAMRLTRLFQVGWTALHAATQAGRPRVVAAILEAMPQLALVGDSDADVPLHWASQFGFDPVHDEIRRRLIAAAPEACLMQDGDGDTPLMCAAFQGNAGAIAQLLASAPAAASVPNKNGRLPIEAALQRVATDGAQALAAVRPLLAVGDAADVAAALGKAAADPRQAAAGVQQMAVEFVALRSLTC</sequence>
<evidence type="ECO:0000313" key="2">
    <source>
        <dbReference type="EMBL" id="KAI7842636.1"/>
    </source>
</evidence>
<dbReference type="AlphaFoldDB" id="A0AAD5DT15"/>
<accession>A0AAD5DT15</accession>
<organism evidence="2 3">
    <name type="scientific">Chlorella ohadii</name>
    <dbReference type="NCBI Taxonomy" id="2649997"/>
    <lineage>
        <taxon>Eukaryota</taxon>
        <taxon>Viridiplantae</taxon>
        <taxon>Chlorophyta</taxon>
        <taxon>core chlorophytes</taxon>
        <taxon>Trebouxiophyceae</taxon>
        <taxon>Chlorellales</taxon>
        <taxon>Chlorellaceae</taxon>
        <taxon>Chlorella clade</taxon>
        <taxon>Chlorella</taxon>
    </lineage>
</organism>
<protein>
    <submittedName>
        <fullName evidence="2">Uncharacterized protein</fullName>
    </submittedName>
</protein>
<dbReference type="PANTHER" id="PTHR24121">
    <property type="entry name" value="NO MECHANORECEPTOR POTENTIAL C, ISOFORM D-RELATED"/>
    <property type="match status" value="1"/>
</dbReference>
<dbReference type="SMART" id="SM00248">
    <property type="entry name" value="ANK"/>
    <property type="match status" value="7"/>
</dbReference>
<gene>
    <name evidence="2" type="ORF">COHA_003740</name>
</gene>
<dbReference type="SUPFAM" id="SSF48403">
    <property type="entry name" value="Ankyrin repeat"/>
    <property type="match status" value="1"/>
</dbReference>
<dbReference type="PANTHER" id="PTHR24121:SF23">
    <property type="entry name" value="NO MECHANORECEPTOR POTENTIAL C, ISOFORM H"/>
    <property type="match status" value="1"/>
</dbReference>